<evidence type="ECO:0000313" key="2">
    <source>
        <dbReference type="Proteomes" id="UP001595719"/>
    </source>
</evidence>
<keyword evidence="1" id="KW-0482">Metalloprotease</keyword>
<organism evidence="1 2">
    <name type="scientific">Flavobacterium quisquiliarum</name>
    <dbReference type="NCBI Taxonomy" id="1834436"/>
    <lineage>
        <taxon>Bacteria</taxon>
        <taxon>Pseudomonadati</taxon>
        <taxon>Bacteroidota</taxon>
        <taxon>Flavobacteriia</taxon>
        <taxon>Flavobacteriales</taxon>
        <taxon>Flavobacteriaceae</taxon>
        <taxon>Flavobacterium</taxon>
    </lineage>
</organism>
<name>A0ABV8W6P0_9FLAO</name>
<keyword evidence="1" id="KW-0645">Protease</keyword>
<dbReference type="PROSITE" id="PS51257">
    <property type="entry name" value="PROKAR_LIPOPROTEIN"/>
    <property type="match status" value="1"/>
</dbReference>
<accession>A0ABV8W6P0</accession>
<dbReference type="SUPFAM" id="SSF55486">
    <property type="entry name" value="Metalloproteases ('zincins'), catalytic domain"/>
    <property type="match status" value="1"/>
</dbReference>
<reference evidence="2" key="1">
    <citation type="journal article" date="2019" name="Int. J. Syst. Evol. Microbiol.">
        <title>The Global Catalogue of Microorganisms (GCM) 10K type strain sequencing project: providing services to taxonomists for standard genome sequencing and annotation.</title>
        <authorList>
            <consortium name="The Broad Institute Genomics Platform"/>
            <consortium name="The Broad Institute Genome Sequencing Center for Infectious Disease"/>
            <person name="Wu L."/>
            <person name="Ma J."/>
        </authorList>
    </citation>
    <scope>NUCLEOTIDE SEQUENCE [LARGE SCALE GENOMIC DNA]</scope>
    <source>
        <strain evidence="2">CGMCC 1.15345</strain>
    </source>
</reference>
<keyword evidence="1" id="KW-0378">Hydrolase</keyword>
<comment type="caution">
    <text evidence="1">The sequence shown here is derived from an EMBL/GenBank/DDBJ whole genome shotgun (WGS) entry which is preliminary data.</text>
</comment>
<gene>
    <name evidence="1" type="ORF">ACFOY0_15705</name>
</gene>
<dbReference type="GO" id="GO:0008237">
    <property type="term" value="F:metallopeptidase activity"/>
    <property type="evidence" value="ECO:0007669"/>
    <property type="project" value="UniProtKB-KW"/>
</dbReference>
<evidence type="ECO:0000313" key="1">
    <source>
        <dbReference type="EMBL" id="MFC4392444.1"/>
    </source>
</evidence>
<proteinExistence type="predicted"/>
<protein>
    <submittedName>
        <fullName evidence="1">M57 family metalloprotease</fullName>
    </submittedName>
</protein>
<sequence>MKVNFLKSITILSLTSVMFISCQEDDSNLSGKTATENYNSVNENDPYVQKILAMGFNIKNIKELKDFYLVESDIMFPKDGNISGTAEKSAQAHANSLVSMENITTIKVAFHNSLPISGNDNWRDAIAAAMNDWNSITGSRVNFIMSDINNYDIIIGADQDILSNGVPASAYLPALGKPGYQIIINLDAADNRVFSESEKKHIIKHELGHTIGFCHTNGPLRGEHTDAGGFNTILYTPNGFGSNQDPDSVMNTATPLSFIFSNYDLYAVRYLYPEIYSMNEMISYPLENASIYGSGGFDIFWRASFILNQDIKMEVFLENVLVHSSIQKNDGNAYIGNYGDGQYKIKISSPSNSSSFDIVTFYYVND</sequence>
<dbReference type="EMBL" id="JBHSCO010000004">
    <property type="protein sequence ID" value="MFC4392444.1"/>
    <property type="molecule type" value="Genomic_DNA"/>
</dbReference>
<keyword evidence="2" id="KW-1185">Reference proteome</keyword>
<dbReference type="RefSeq" id="WP_179007648.1">
    <property type="nucleotide sequence ID" value="NZ_JBHSCO010000004.1"/>
</dbReference>
<dbReference type="InterPro" id="IPR024079">
    <property type="entry name" value="MetalloPept_cat_dom_sf"/>
</dbReference>
<dbReference type="InterPro" id="IPR024653">
    <property type="entry name" value="Peptidase_M10/M27/M57"/>
</dbReference>
<dbReference type="Gene3D" id="3.40.390.10">
    <property type="entry name" value="Collagenase (Catalytic Domain)"/>
    <property type="match status" value="1"/>
</dbReference>
<dbReference type="Pfam" id="PF12388">
    <property type="entry name" value="Peptidase_M57"/>
    <property type="match status" value="1"/>
</dbReference>
<dbReference type="Proteomes" id="UP001595719">
    <property type="component" value="Unassembled WGS sequence"/>
</dbReference>